<dbReference type="InterPro" id="IPR020904">
    <property type="entry name" value="Sc_DH/Rdtase_CS"/>
</dbReference>
<dbReference type="Proteomes" id="UP000558488">
    <property type="component" value="Unassembled WGS sequence"/>
</dbReference>
<comment type="similarity">
    <text evidence="1 23">Belongs to the short-chain dehydrogenases/reductases (SDR) family.</text>
</comment>
<dbReference type="InterPro" id="IPR002347">
    <property type="entry name" value="SDR_fam"/>
</dbReference>
<evidence type="ECO:0000256" key="10">
    <source>
        <dbReference type="ARBA" id="ARBA00047325"/>
    </source>
</evidence>
<evidence type="ECO:0000256" key="3">
    <source>
        <dbReference type="ARBA" id="ARBA00023002"/>
    </source>
</evidence>
<dbReference type="GO" id="GO:0007565">
    <property type="term" value="P:female pregnancy"/>
    <property type="evidence" value="ECO:0007669"/>
    <property type="project" value="TreeGrafter"/>
</dbReference>
<evidence type="ECO:0000256" key="22">
    <source>
        <dbReference type="ARBA" id="ARBA00049188"/>
    </source>
</evidence>
<dbReference type="GO" id="GO:0006693">
    <property type="term" value="P:prostaglandin metabolic process"/>
    <property type="evidence" value="ECO:0007669"/>
    <property type="project" value="UniProtKB-KW"/>
</dbReference>
<comment type="function">
    <text evidence="9">Catalyzes the NAD-dependent dehydrogenation (oxidation) of a broad array of hydroxylated polyunsaturated fatty acids (mainly eicosanoids and docosanoids, including prostaglandins, lipoxins and resolvins), yielding their corresponding keto (oxo) metabolites. Decreases the levels of the pro-proliferative prostaglandins such as prostaglandin E2 (whose activity is increased in cancer because of an increase in the expression of cyclooxygenase 2) and generates oxo-fatty acid products that can profoundly influence cell function by abrogating pro-inflammatory cytokine expression. Converts resolvins E1, D1 and D2 to their oxo products, which represents a mode of resolvin inactivation. Resolvin E1 plays important roles during the resolution phase of acute inflammation, while resolvins D1 and D2 have a unique role in obesity-induced adipose inflammation.</text>
</comment>
<evidence type="ECO:0000256" key="14">
    <source>
        <dbReference type="ARBA" id="ARBA00048144"/>
    </source>
</evidence>
<reference evidence="24 25" key="1">
    <citation type="journal article" date="2020" name="Nature">
        <title>Six reference-quality genomes reveal evolution of bat adaptations.</title>
        <authorList>
            <person name="Jebb D."/>
            <person name="Huang Z."/>
            <person name="Pippel M."/>
            <person name="Hughes G.M."/>
            <person name="Lavrichenko K."/>
            <person name="Devanna P."/>
            <person name="Winkler S."/>
            <person name="Jermiin L.S."/>
            <person name="Skirmuntt E.C."/>
            <person name="Katzourakis A."/>
            <person name="Burkitt-Gray L."/>
            <person name="Ray D.A."/>
            <person name="Sullivan K.A.M."/>
            <person name="Roscito J.G."/>
            <person name="Kirilenko B.M."/>
            <person name="Davalos L.M."/>
            <person name="Corthals A.P."/>
            <person name="Power M.L."/>
            <person name="Jones G."/>
            <person name="Ransome R.D."/>
            <person name="Dechmann D.K.N."/>
            <person name="Locatelli A.G."/>
            <person name="Puechmaille S.J."/>
            <person name="Fedrigo O."/>
            <person name="Jarvis E.D."/>
            <person name="Hiller M."/>
            <person name="Vernes S.C."/>
            <person name="Myers E.W."/>
            <person name="Teeling E.C."/>
        </authorList>
    </citation>
    <scope>NUCLEOTIDE SEQUENCE [LARGE SCALE GENOMIC DNA]</scope>
    <source>
        <strain evidence="24">MPipKuh1</strain>
        <tissue evidence="24">Flight muscle</tissue>
    </source>
</reference>
<comment type="catalytic activity">
    <reaction evidence="19">
        <text>prostaglandin E2 + NAD(+) = 15-oxoprostaglandin E2 + NADH + H(+)</text>
        <dbReference type="Rhea" id="RHEA:11876"/>
        <dbReference type="ChEBI" id="CHEBI:15378"/>
        <dbReference type="ChEBI" id="CHEBI:57400"/>
        <dbReference type="ChEBI" id="CHEBI:57540"/>
        <dbReference type="ChEBI" id="CHEBI:57945"/>
        <dbReference type="ChEBI" id="CHEBI:606564"/>
        <dbReference type="EC" id="1.1.1.141"/>
    </reaction>
    <physiologicalReaction direction="left-to-right" evidence="19">
        <dbReference type="Rhea" id="RHEA:11877"/>
    </physiologicalReaction>
</comment>
<dbReference type="EMBL" id="JACAGB010000008">
    <property type="protein sequence ID" value="KAF6346676.1"/>
    <property type="molecule type" value="Genomic_DNA"/>
</dbReference>
<evidence type="ECO:0000256" key="7">
    <source>
        <dbReference type="ARBA" id="ARBA00041812"/>
    </source>
</evidence>
<comment type="catalytic activity">
    <reaction evidence="18">
        <text>prostaglandin A1 + NAD(+) = 15-oxo-prostaglandin A1 + NADH + H(+)</text>
        <dbReference type="Rhea" id="RHEA:41263"/>
        <dbReference type="ChEBI" id="CHEBI:15378"/>
        <dbReference type="ChEBI" id="CHEBI:57398"/>
        <dbReference type="ChEBI" id="CHEBI:57540"/>
        <dbReference type="ChEBI" id="CHEBI:57945"/>
        <dbReference type="ChEBI" id="CHEBI:85072"/>
    </reaction>
    <physiologicalReaction direction="left-to-right" evidence="18">
        <dbReference type="Rhea" id="RHEA:41264"/>
    </physiologicalReaction>
</comment>
<comment type="catalytic activity">
    <reaction evidence="17">
        <text>lipoxin A4 + NAD(+) = 15-oxo-(5S,6R)-dihydroxy-(7E,9E,11Z,13E)-eicosatetraenoate + NADH + H(+)</text>
        <dbReference type="Rhea" id="RHEA:41572"/>
        <dbReference type="ChEBI" id="CHEBI:15378"/>
        <dbReference type="ChEBI" id="CHEBI:57540"/>
        <dbReference type="ChEBI" id="CHEBI:57945"/>
        <dbReference type="ChEBI" id="CHEBI:67026"/>
        <dbReference type="ChEBI" id="CHEBI:78311"/>
    </reaction>
    <physiologicalReaction direction="left-to-right" evidence="17">
        <dbReference type="Rhea" id="RHEA:41573"/>
    </physiologicalReaction>
</comment>
<dbReference type="AlphaFoldDB" id="A0A7J7XBA9"/>
<comment type="catalytic activity">
    <reaction evidence="16">
        <text>resolvin D2 + NAD(+) = 7-oxoresolvin D2 + NADH + H(+)</text>
        <dbReference type="Rhea" id="RHEA:53584"/>
        <dbReference type="ChEBI" id="CHEBI:15378"/>
        <dbReference type="ChEBI" id="CHEBI:57540"/>
        <dbReference type="ChEBI" id="CHEBI:57945"/>
        <dbReference type="ChEBI" id="CHEBI:133367"/>
        <dbReference type="ChEBI" id="CHEBI:137497"/>
    </reaction>
    <physiologicalReaction direction="left-to-right" evidence="16">
        <dbReference type="Rhea" id="RHEA:53585"/>
    </physiologicalReaction>
</comment>
<keyword evidence="2" id="KW-0443">Lipid metabolism</keyword>
<evidence type="ECO:0000256" key="21">
    <source>
        <dbReference type="ARBA" id="ARBA00049151"/>
    </source>
</evidence>
<evidence type="ECO:0000256" key="6">
    <source>
        <dbReference type="ARBA" id="ARBA00040276"/>
    </source>
</evidence>
<sequence length="266" mass="28999">MHVNGKVALVTGAAQGIGRAVAEALLHKGAKVALVDWSYEAGIECKAALDEQFEPQKTLFIHCDVSDQEKLRDAFRKTVDYFGKLDILVNNAGVNNEKNWEKMLQINLVSVISGTYLGLDYMSKQNGGEGGIIINMASLAGLMPVAQQPVYCASKHGIIGFTRSAAMAANLMNSGVRINAICPGFVNTPILETIEKEENMGQYMEFACHIKDMMKYYGILDPSTIAEGLITLIEDDALNGAIMKITHSKGVHFQDYEATPLPVKNQ</sequence>
<comment type="catalytic activity">
    <reaction evidence="10">
        <text>prostaglandin E1 + NAD(+) = 15-oxoprostaglandin E1 + NADH + H(+)</text>
        <dbReference type="Rhea" id="RHEA:16477"/>
        <dbReference type="ChEBI" id="CHEBI:15378"/>
        <dbReference type="ChEBI" id="CHEBI:57397"/>
        <dbReference type="ChEBI" id="CHEBI:57401"/>
        <dbReference type="ChEBI" id="CHEBI:57540"/>
        <dbReference type="ChEBI" id="CHEBI:57945"/>
    </reaction>
    <physiologicalReaction direction="left-to-right" evidence="10">
        <dbReference type="Rhea" id="RHEA:16478"/>
    </physiologicalReaction>
</comment>
<evidence type="ECO:0000256" key="5">
    <source>
        <dbReference type="ARBA" id="ARBA00039060"/>
    </source>
</evidence>
<dbReference type="GO" id="GO:0016404">
    <property type="term" value="F:15-hydroxyprostaglandin dehydrogenase (NAD+) activity"/>
    <property type="evidence" value="ECO:0007669"/>
    <property type="project" value="UniProtKB-EC"/>
</dbReference>
<dbReference type="InterPro" id="IPR036291">
    <property type="entry name" value="NAD(P)-bd_dom_sf"/>
</dbReference>
<evidence type="ECO:0000256" key="19">
    <source>
        <dbReference type="ARBA" id="ARBA00048739"/>
    </source>
</evidence>
<evidence type="ECO:0000256" key="20">
    <source>
        <dbReference type="ARBA" id="ARBA00048921"/>
    </source>
</evidence>
<dbReference type="GO" id="GO:0047034">
    <property type="term" value="F:15-hydroxyicosatetraenoate dehydrogenase activity"/>
    <property type="evidence" value="ECO:0007669"/>
    <property type="project" value="UniProtKB-EC"/>
</dbReference>
<gene>
    <name evidence="24" type="ORF">mPipKuh1_006339</name>
</gene>
<keyword evidence="2" id="KW-0644">Prostaglandin metabolism</keyword>
<dbReference type="PANTHER" id="PTHR44229:SF4">
    <property type="entry name" value="15-HYDROXYPROSTAGLANDIN DEHYDROGENASE [NAD(+)]"/>
    <property type="match status" value="1"/>
</dbReference>
<evidence type="ECO:0000256" key="11">
    <source>
        <dbReference type="ARBA" id="ARBA00047672"/>
    </source>
</evidence>
<dbReference type="EC" id="1.1.1.141" evidence="4"/>
<accession>A0A7J7XBA9</accession>
<dbReference type="OrthoDB" id="37659at2759"/>
<comment type="catalytic activity">
    <reaction evidence="13">
        <text>15-oxo-(5S,6R)-dihydroxy-(7E,9E,11Z)-eicosatrienoate + NADH + H(+) = (5S,6R,15S)-trihydroxy-(7E,9E,11Z)-eicosatrienoate + NAD(+)</text>
        <dbReference type="Rhea" id="RHEA:41596"/>
        <dbReference type="ChEBI" id="CHEBI:15378"/>
        <dbReference type="ChEBI" id="CHEBI:57540"/>
        <dbReference type="ChEBI" id="CHEBI:57945"/>
        <dbReference type="ChEBI" id="CHEBI:78325"/>
        <dbReference type="ChEBI" id="CHEBI:78329"/>
    </reaction>
    <physiologicalReaction direction="left-to-right" evidence="13">
        <dbReference type="Rhea" id="RHEA:41597"/>
    </physiologicalReaction>
</comment>
<evidence type="ECO:0000256" key="16">
    <source>
        <dbReference type="ARBA" id="ARBA00048393"/>
    </source>
</evidence>
<dbReference type="PRINTS" id="PR00081">
    <property type="entry name" value="GDHRDH"/>
</dbReference>
<dbReference type="Pfam" id="PF00106">
    <property type="entry name" value="adh_short"/>
    <property type="match status" value="1"/>
</dbReference>
<proteinExistence type="inferred from homology"/>
<comment type="catalytic activity">
    <reaction evidence="22">
        <text>resolvin E1 + NAD(+) = 18-oxo-resolvin E1 + NADH + H(+)</text>
        <dbReference type="Rhea" id="RHEA:49244"/>
        <dbReference type="ChEBI" id="CHEBI:15378"/>
        <dbReference type="ChEBI" id="CHEBI:57540"/>
        <dbReference type="ChEBI" id="CHEBI:57945"/>
        <dbReference type="ChEBI" id="CHEBI:91000"/>
        <dbReference type="ChEBI" id="CHEBI:91001"/>
    </reaction>
    <physiologicalReaction direction="left-to-right" evidence="22">
        <dbReference type="Rhea" id="RHEA:49245"/>
    </physiologicalReaction>
</comment>
<organism evidence="24 25">
    <name type="scientific">Pipistrellus kuhlii</name>
    <name type="common">Kuhl's pipistrelle</name>
    <dbReference type="NCBI Taxonomy" id="59472"/>
    <lineage>
        <taxon>Eukaryota</taxon>
        <taxon>Metazoa</taxon>
        <taxon>Chordata</taxon>
        <taxon>Craniata</taxon>
        <taxon>Vertebrata</taxon>
        <taxon>Euteleostomi</taxon>
        <taxon>Mammalia</taxon>
        <taxon>Eutheria</taxon>
        <taxon>Laurasiatheria</taxon>
        <taxon>Chiroptera</taxon>
        <taxon>Yangochiroptera</taxon>
        <taxon>Vespertilionidae</taxon>
        <taxon>Pipistrellus</taxon>
    </lineage>
</organism>
<comment type="caution">
    <text evidence="24">The sequence shown here is derived from an EMBL/GenBank/DDBJ whole genome shotgun (WGS) entry which is preliminary data.</text>
</comment>
<evidence type="ECO:0000256" key="15">
    <source>
        <dbReference type="ARBA" id="ARBA00048170"/>
    </source>
</evidence>
<evidence type="ECO:0000256" key="12">
    <source>
        <dbReference type="ARBA" id="ARBA00048008"/>
    </source>
</evidence>
<evidence type="ECO:0000256" key="23">
    <source>
        <dbReference type="RuleBase" id="RU000363"/>
    </source>
</evidence>
<comment type="catalytic activity">
    <reaction evidence="15">
        <text>resolvin D1 + NAD(+) = 17-oxoresolvin D1 + NADH + H(+)</text>
        <dbReference type="Rhea" id="RHEA:50128"/>
        <dbReference type="ChEBI" id="CHEBI:15378"/>
        <dbReference type="ChEBI" id="CHEBI:57540"/>
        <dbReference type="ChEBI" id="CHEBI:57945"/>
        <dbReference type="ChEBI" id="CHEBI:132079"/>
        <dbReference type="ChEBI" id="CHEBI:132081"/>
    </reaction>
    <physiologicalReaction direction="left-to-right" evidence="15">
        <dbReference type="Rhea" id="RHEA:50129"/>
    </physiologicalReaction>
</comment>
<evidence type="ECO:0000256" key="4">
    <source>
        <dbReference type="ARBA" id="ARBA00038968"/>
    </source>
</evidence>
<evidence type="ECO:0000256" key="18">
    <source>
        <dbReference type="ARBA" id="ARBA00048611"/>
    </source>
</evidence>
<evidence type="ECO:0000256" key="9">
    <source>
        <dbReference type="ARBA" id="ARBA00045705"/>
    </source>
</evidence>
<comment type="catalytic activity">
    <reaction evidence="14">
        <text>(11R)-hydroxy-(5Z,8Z,12E,14Z)-eicosatetraenoate + NAD(+) = 11-oxo-(5Z,8Z,12E,14Z)-eicosatetraenoate + NADH + H(+)</text>
        <dbReference type="Rhea" id="RHEA:48640"/>
        <dbReference type="ChEBI" id="CHEBI:15378"/>
        <dbReference type="ChEBI" id="CHEBI:57540"/>
        <dbReference type="ChEBI" id="CHEBI:57945"/>
        <dbReference type="ChEBI" id="CHEBI:78836"/>
        <dbReference type="ChEBI" id="CHEBI:90697"/>
    </reaction>
    <physiologicalReaction direction="left-to-right" evidence="14">
        <dbReference type="Rhea" id="RHEA:48641"/>
    </physiologicalReaction>
</comment>
<dbReference type="EC" id="1.1.1.232" evidence="5"/>
<name>A0A7J7XBA9_PIPKU</name>
<evidence type="ECO:0000256" key="17">
    <source>
        <dbReference type="ARBA" id="ARBA00048535"/>
    </source>
</evidence>
<dbReference type="Gene3D" id="3.40.50.720">
    <property type="entry name" value="NAD(P)-binding Rossmann-like Domain"/>
    <property type="match status" value="1"/>
</dbReference>
<evidence type="ECO:0000256" key="8">
    <source>
        <dbReference type="ARBA" id="ARBA00042026"/>
    </source>
</evidence>
<keyword evidence="2" id="KW-0276">Fatty acid metabolism</keyword>
<evidence type="ECO:0000256" key="13">
    <source>
        <dbReference type="ARBA" id="ARBA00048140"/>
    </source>
</evidence>
<keyword evidence="25" id="KW-1185">Reference proteome</keyword>
<keyword evidence="3" id="KW-0560">Oxidoreductase</keyword>
<comment type="catalytic activity">
    <reaction evidence="20">
        <text>resolvin D2 + NAD(+) = 16-oxoresolvin D2 + NADH + H(+)</text>
        <dbReference type="Rhea" id="RHEA:53588"/>
        <dbReference type="ChEBI" id="CHEBI:15378"/>
        <dbReference type="ChEBI" id="CHEBI:57540"/>
        <dbReference type="ChEBI" id="CHEBI:57945"/>
        <dbReference type="ChEBI" id="CHEBI:133367"/>
        <dbReference type="ChEBI" id="CHEBI:137498"/>
    </reaction>
    <physiologicalReaction direction="left-to-right" evidence="20">
        <dbReference type="Rhea" id="RHEA:53589"/>
    </physiologicalReaction>
</comment>
<evidence type="ECO:0000256" key="2">
    <source>
        <dbReference type="ARBA" id="ARBA00022501"/>
    </source>
</evidence>
<dbReference type="CDD" id="cd05323">
    <property type="entry name" value="ADH_SDR_c_like"/>
    <property type="match status" value="1"/>
</dbReference>
<dbReference type="PRINTS" id="PR00080">
    <property type="entry name" value="SDRFAMILY"/>
</dbReference>
<protein>
    <recommendedName>
        <fullName evidence="6">15-hydroxyprostaglandin dehydrogenase [NAD(+)]</fullName>
        <ecNumber evidence="4">1.1.1.141</ecNumber>
        <ecNumber evidence="5">1.1.1.232</ecNumber>
    </recommendedName>
    <alternativeName>
        <fullName evidence="8">Eicosanoid/docosanoid dehydrogenase [NAD(+)]</fullName>
    </alternativeName>
    <alternativeName>
        <fullName evidence="7">Prostaglandin dehydrogenase 1</fullName>
    </alternativeName>
</protein>
<dbReference type="SUPFAM" id="SSF51735">
    <property type="entry name" value="NAD(P)-binding Rossmann-fold domains"/>
    <property type="match status" value="1"/>
</dbReference>
<dbReference type="GO" id="GO:0005737">
    <property type="term" value="C:cytoplasm"/>
    <property type="evidence" value="ECO:0007669"/>
    <property type="project" value="TreeGrafter"/>
</dbReference>
<dbReference type="FunFam" id="3.40.50.720:FF:000149">
    <property type="entry name" value="15-hydroxyprostaglandin dehydrogenase [NAD(+)]"/>
    <property type="match status" value="1"/>
</dbReference>
<dbReference type="PROSITE" id="PS00061">
    <property type="entry name" value="ADH_SHORT"/>
    <property type="match status" value="1"/>
</dbReference>
<comment type="catalytic activity">
    <reaction evidence="21">
        <text>(15S)-hydroxy-(5Z,8Z,11Z,13E)-eicosatetraenoate + NAD(+) = 15-oxo-(5Z,8Z,11Z,13E)-eicosatetraenoate + NADH + H(+)</text>
        <dbReference type="Rhea" id="RHEA:23260"/>
        <dbReference type="ChEBI" id="CHEBI:15378"/>
        <dbReference type="ChEBI" id="CHEBI:57409"/>
        <dbReference type="ChEBI" id="CHEBI:57410"/>
        <dbReference type="ChEBI" id="CHEBI:57540"/>
        <dbReference type="ChEBI" id="CHEBI:57945"/>
        <dbReference type="EC" id="1.1.1.232"/>
    </reaction>
    <physiologicalReaction direction="left-to-right" evidence="21">
        <dbReference type="Rhea" id="RHEA:23261"/>
    </physiologicalReaction>
</comment>
<comment type="catalytic activity">
    <reaction evidence="12">
        <text>14-hydroxy-(4Z,7Z,10Z,12E,16Z,19Z)-docosahexaenoate + NAD(+) = 14-oxo-(4Z,7Z,10Z,12E,16Z,19Z)-docosahexaenoate + NADH + H(+)</text>
        <dbReference type="Rhea" id="RHEA:48952"/>
        <dbReference type="ChEBI" id="CHEBI:15378"/>
        <dbReference type="ChEBI" id="CHEBI:57540"/>
        <dbReference type="ChEBI" id="CHEBI:57945"/>
        <dbReference type="ChEBI" id="CHEBI:90866"/>
        <dbReference type="ChEBI" id="CHEBI:90867"/>
    </reaction>
    <physiologicalReaction direction="left-to-right" evidence="12">
        <dbReference type="Rhea" id="RHEA:48953"/>
    </physiologicalReaction>
</comment>
<evidence type="ECO:0000256" key="1">
    <source>
        <dbReference type="ARBA" id="ARBA00006484"/>
    </source>
</evidence>
<dbReference type="PANTHER" id="PTHR44229">
    <property type="entry name" value="15-HYDROXYPROSTAGLANDIN DEHYDROGENASE [NAD(+)]"/>
    <property type="match status" value="1"/>
</dbReference>
<evidence type="ECO:0000313" key="25">
    <source>
        <dbReference type="Proteomes" id="UP000558488"/>
    </source>
</evidence>
<comment type="catalytic activity">
    <reaction evidence="11">
        <text>resolvin D1 + NAD(+) = 8-oxoresolvin D1 + NADH + H(+)</text>
        <dbReference type="Rhea" id="RHEA:50124"/>
        <dbReference type="ChEBI" id="CHEBI:15378"/>
        <dbReference type="ChEBI" id="CHEBI:57540"/>
        <dbReference type="ChEBI" id="CHEBI:57945"/>
        <dbReference type="ChEBI" id="CHEBI:132079"/>
        <dbReference type="ChEBI" id="CHEBI:132080"/>
    </reaction>
    <physiologicalReaction direction="left-to-right" evidence="11">
        <dbReference type="Rhea" id="RHEA:50125"/>
    </physiologicalReaction>
</comment>
<evidence type="ECO:0000313" key="24">
    <source>
        <dbReference type="EMBL" id="KAF6346676.1"/>
    </source>
</evidence>